<organism evidence="2 3">
    <name type="scientific">Paenibacillus xylanilyticus</name>
    <dbReference type="NCBI Taxonomy" id="248903"/>
    <lineage>
        <taxon>Bacteria</taxon>
        <taxon>Bacillati</taxon>
        <taxon>Bacillota</taxon>
        <taxon>Bacilli</taxon>
        <taxon>Bacillales</taxon>
        <taxon>Paenibacillaceae</taxon>
        <taxon>Paenibacillus</taxon>
    </lineage>
</organism>
<feature type="domain" description="NADH:flavin oxidoreductase/NADH oxidase N-terminal" evidence="1">
    <location>
        <begin position="37"/>
        <end position="383"/>
    </location>
</feature>
<dbReference type="AlphaFoldDB" id="A0A7Y6C3T3"/>
<dbReference type="GO" id="GO:0005829">
    <property type="term" value="C:cytosol"/>
    <property type="evidence" value="ECO:0007669"/>
    <property type="project" value="TreeGrafter"/>
</dbReference>
<reference evidence="2 3" key="1">
    <citation type="submission" date="2020-05" db="EMBL/GenBank/DDBJ databases">
        <title>Genome Sequencing of Type Strains.</title>
        <authorList>
            <person name="Lemaire J.F."/>
            <person name="Inderbitzin P."/>
            <person name="Gregorio O.A."/>
            <person name="Collins S.B."/>
            <person name="Wespe N."/>
            <person name="Knight-Connoni V."/>
        </authorList>
    </citation>
    <scope>NUCLEOTIDE SEQUENCE [LARGE SCALE GENOMIC DNA]</scope>
    <source>
        <strain evidence="2 3">LMG 21957</strain>
    </source>
</reference>
<keyword evidence="3" id="KW-1185">Reference proteome</keyword>
<dbReference type="FunFam" id="3.20.20.70:FF:000262">
    <property type="entry name" value="NADH:flavin oxidoreductase"/>
    <property type="match status" value="1"/>
</dbReference>
<evidence type="ECO:0000313" key="3">
    <source>
        <dbReference type="Proteomes" id="UP000526125"/>
    </source>
</evidence>
<dbReference type="Gene3D" id="3.20.20.70">
    <property type="entry name" value="Aldolase class I"/>
    <property type="match status" value="1"/>
</dbReference>
<evidence type="ECO:0000313" key="2">
    <source>
        <dbReference type="EMBL" id="NUU79533.1"/>
    </source>
</evidence>
<dbReference type="PANTHER" id="PTHR22893:SF55">
    <property type="entry name" value="OXIDOREDUCTASE-RELATED"/>
    <property type="match status" value="1"/>
</dbReference>
<evidence type="ECO:0000259" key="1">
    <source>
        <dbReference type="Pfam" id="PF00724"/>
    </source>
</evidence>
<gene>
    <name evidence="2" type="ORF">HP552_30480</name>
</gene>
<name>A0A7Y6C3T3_9BACL</name>
<dbReference type="SUPFAM" id="SSF51395">
    <property type="entry name" value="FMN-linked oxidoreductases"/>
    <property type="match status" value="1"/>
</dbReference>
<sequence length="397" mass="43924">MGCVAIIALVPQLEGTKYWRCLHLSNQQPKALSTEYLFQPYTLPNLSLQSRIVMPAMGRAFSPGGVPGPDVAAYYLRRAENGVGLIITEGTVIDHPAATSEPKVPSFYGEAALNGWAGVVRQVHEAGGRIFPQLWHMGMARPAGSQPYPEAPSIGPSGIDLEGNKVGEPMNEEEIERIIQAFVDAAVHAKRLGFDGIEIQGAHGYLVDQFFWEKTNKRTDRYGGDLIKRSQFAAELIQAIRIAVGPDYPIAIRVSQWKMSDYYVKPYDTPEKLDQFLDVLVQAGVDIFHCSTRRFWEPEFEGSDLGFAGWVKKLTGKTTIVVGSVGLDDEFTSLYTQGKGAGHKDLDDLLHRLDHQEFDLVAVGRALISDPAWAIKIREGRESEIQAFTREALATLH</sequence>
<dbReference type="GO" id="GO:0016491">
    <property type="term" value="F:oxidoreductase activity"/>
    <property type="evidence" value="ECO:0007669"/>
    <property type="project" value="InterPro"/>
</dbReference>
<dbReference type="Pfam" id="PF00724">
    <property type="entry name" value="Oxidored_FMN"/>
    <property type="match status" value="1"/>
</dbReference>
<dbReference type="CDD" id="cd04747">
    <property type="entry name" value="OYE_like_5_FMN"/>
    <property type="match status" value="1"/>
</dbReference>
<comment type="caution">
    <text evidence="2">The sequence shown here is derived from an EMBL/GenBank/DDBJ whole genome shotgun (WGS) entry which is preliminary data.</text>
</comment>
<dbReference type="PANTHER" id="PTHR22893">
    <property type="entry name" value="NADH OXIDOREDUCTASE-RELATED"/>
    <property type="match status" value="1"/>
</dbReference>
<proteinExistence type="predicted"/>
<protein>
    <submittedName>
        <fullName evidence="2">NADH:flavin oxidoreductase</fullName>
    </submittedName>
</protein>
<dbReference type="Proteomes" id="UP000526125">
    <property type="component" value="Unassembled WGS sequence"/>
</dbReference>
<dbReference type="GO" id="GO:0010181">
    <property type="term" value="F:FMN binding"/>
    <property type="evidence" value="ECO:0007669"/>
    <property type="project" value="InterPro"/>
</dbReference>
<dbReference type="EMBL" id="JABMCB010000202">
    <property type="protein sequence ID" value="NUU79533.1"/>
    <property type="molecule type" value="Genomic_DNA"/>
</dbReference>
<dbReference type="InterPro" id="IPR001155">
    <property type="entry name" value="OxRdtase_FMN_N"/>
</dbReference>
<dbReference type="InterPro" id="IPR045247">
    <property type="entry name" value="Oye-like"/>
</dbReference>
<dbReference type="InterPro" id="IPR013785">
    <property type="entry name" value="Aldolase_TIM"/>
</dbReference>
<accession>A0A7Y6C3T3</accession>